<dbReference type="Proteomes" id="UP000887565">
    <property type="component" value="Unplaced"/>
</dbReference>
<name>A0A915HZ02_ROMCU</name>
<proteinExistence type="predicted"/>
<dbReference type="WBParaSite" id="nRc.2.0.1.t07071-RA">
    <property type="protein sequence ID" value="nRc.2.0.1.t07071-RA"/>
    <property type="gene ID" value="nRc.2.0.1.g07071"/>
</dbReference>
<keyword evidence="1" id="KW-1185">Reference proteome</keyword>
<reference evidence="2" key="1">
    <citation type="submission" date="2022-11" db="UniProtKB">
        <authorList>
            <consortium name="WormBaseParasite"/>
        </authorList>
    </citation>
    <scope>IDENTIFICATION</scope>
</reference>
<evidence type="ECO:0000313" key="2">
    <source>
        <dbReference type="WBParaSite" id="nRc.2.0.1.t07071-RA"/>
    </source>
</evidence>
<organism evidence="1 2">
    <name type="scientific">Romanomermis culicivorax</name>
    <name type="common">Nematode worm</name>
    <dbReference type="NCBI Taxonomy" id="13658"/>
    <lineage>
        <taxon>Eukaryota</taxon>
        <taxon>Metazoa</taxon>
        <taxon>Ecdysozoa</taxon>
        <taxon>Nematoda</taxon>
        <taxon>Enoplea</taxon>
        <taxon>Dorylaimia</taxon>
        <taxon>Mermithida</taxon>
        <taxon>Mermithoidea</taxon>
        <taxon>Mermithidae</taxon>
        <taxon>Romanomermis</taxon>
    </lineage>
</organism>
<evidence type="ECO:0000313" key="1">
    <source>
        <dbReference type="Proteomes" id="UP000887565"/>
    </source>
</evidence>
<sequence>MTKKILGMVLIVEKILENSKPKGCVLMDLKRSKSQHFPAHRAGHGNCALINIRRNIGTFCRRR</sequence>
<dbReference type="AlphaFoldDB" id="A0A915HZ02"/>
<protein>
    <submittedName>
        <fullName evidence="2">Uncharacterized protein</fullName>
    </submittedName>
</protein>
<accession>A0A915HZ02</accession>